<reference evidence="13 14" key="1">
    <citation type="submission" date="2018-11" db="EMBL/GenBank/DDBJ databases">
        <title>Genome sequence of Apiotrichum porosum DSM 27194.</title>
        <authorList>
            <person name="Aliyu H."/>
            <person name="Gorte O."/>
            <person name="Ochsenreither K."/>
        </authorList>
    </citation>
    <scope>NUCLEOTIDE SEQUENCE [LARGE SCALE GENOMIC DNA]</scope>
    <source>
        <strain evidence="13 14">DSM 27194</strain>
    </source>
</reference>
<dbReference type="EMBL" id="RSCE01000022">
    <property type="protein sequence ID" value="RSH76676.1"/>
    <property type="molecule type" value="Genomic_DNA"/>
</dbReference>
<evidence type="ECO:0000259" key="12">
    <source>
        <dbReference type="Pfam" id="PF02096"/>
    </source>
</evidence>
<evidence type="ECO:0000256" key="10">
    <source>
        <dbReference type="SAM" id="MobiDB-lite"/>
    </source>
</evidence>
<feature type="transmembrane region" description="Helical" evidence="11">
    <location>
        <begin position="378"/>
        <end position="400"/>
    </location>
</feature>
<feature type="transmembrane region" description="Helical" evidence="11">
    <location>
        <begin position="294"/>
        <end position="315"/>
    </location>
</feature>
<comment type="similarity">
    <text evidence="2 9">Belongs to the OXA1/ALB3/YidC family.</text>
</comment>
<dbReference type="AlphaFoldDB" id="A0A427XCW3"/>
<dbReference type="InterPro" id="IPR028055">
    <property type="entry name" value="YidC/Oxa/ALB_C"/>
</dbReference>
<dbReference type="CDD" id="cd20069">
    <property type="entry name" value="5TM_Oxa1-like"/>
    <property type="match status" value="1"/>
</dbReference>
<keyword evidence="4" id="KW-0999">Mitochondrion inner membrane</keyword>
<evidence type="ECO:0000313" key="14">
    <source>
        <dbReference type="Proteomes" id="UP000279236"/>
    </source>
</evidence>
<keyword evidence="8 11" id="KW-0472">Membrane</keyword>
<sequence>MLARSIPSRAVIQSRLAPQLGASSVRRLSMAARPSAVALGKRPAVAPRSSVLALASVGSARHLSFFSAKPAETVETAQAAVATVPEPAVSASAATVPEVPLSTPVPSSDMPALASETGHAAGTVDHLTSSAPDHQFHSDPSSLLPQAGANGQTPTLIDLVNNSGLPLEDVLNAPEAVHAAVAVKDLKEIGLDHYFFSIPGWLCDSLVGFHNLSGLPWWASIMGLTVMVRLAISPKVVSNMRHNVRLQAVGPQMRSLMKMMTDAKKSGDTPTQQVATQHLQQLFKDNDVSPFRPITMMLIQTPFFLSMFYGMRRLADLPFPAFKEGGFSWITDLTVADPYCVLPVTSVLLQLLVLRLGQDGTGTTASNARMATHIRNGMTAFSPVLIAITSFFPAAVLFYWTTNNLFSLGQAVLLKQTLVKKLLKIPAPPTIAAPPEEAAVDPNPTIKETLESIPKFFKSIREQVNKMGAETSAGKRVAAARQVEAAKGARAGTGLLSTERIHEPTRTAAAAKATSSFLEATAAPSKKATNDQPPATLTAAEIKRRRVEQARASRRAKNEDRS</sequence>
<dbReference type="Proteomes" id="UP000279236">
    <property type="component" value="Unassembled WGS sequence"/>
</dbReference>
<evidence type="ECO:0000256" key="1">
    <source>
        <dbReference type="ARBA" id="ARBA00004448"/>
    </source>
</evidence>
<dbReference type="GeneID" id="39589967"/>
<protein>
    <submittedName>
        <fullName evidence="13">Flags</fullName>
    </submittedName>
</protein>
<evidence type="ECO:0000256" key="7">
    <source>
        <dbReference type="ARBA" id="ARBA00023128"/>
    </source>
</evidence>
<feature type="region of interest" description="Disordered" evidence="10">
    <location>
        <begin position="512"/>
        <end position="562"/>
    </location>
</feature>
<evidence type="ECO:0000256" key="3">
    <source>
        <dbReference type="ARBA" id="ARBA00022692"/>
    </source>
</evidence>
<feature type="transmembrane region" description="Helical" evidence="11">
    <location>
        <begin position="215"/>
        <end position="232"/>
    </location>
</feature>
<dbReference type="PANTHER" id="PTHR12428:SF66">
    <property type="entry name" value="MITOCHONDRIAL INNER MEMBRANE PROTEIN OXA1L"/>
    <property type="match status" value="1"/>
</dbReference>
<proteinExistence type="inferred from homology"/>
<keyword evidence="3 9" id="KW-0812">Transmembrane</keyword>
<dbReference type="PANTHER" id="PTHR12428">
    <property type="entry name" value="OXA1"/>
    <property type="match status" value="1"/>
</dbReference>
<dbReference type="Pfam" id="PF02096">
    <property type="entry name" value="60KD_IMP"/>
    <property type="match status" value="1"/>
</dbReference>
<keyword evidence="14" id="KW-1185">Reference proteome</keyword>
<keyword evidence="7" id="KW-0496">Mitochondrion</keyword>
<evidence type="ECO:0000256" key="9">
    <source>
        <dbReference type="RuleBase" id="RU003945"/>
    </source>
</evidence>
<evidence type="ECO:0000256" key="5">
    <source>
        <dbReference type="ARBA" id="ARBA00022946"/>
    </source>
</evidence>
<feature type="domain" description="Membrane insertase YidC/Oxa/ALB C-terminal" evidence="12">
    <location>
        <begin position="217"/>
        <end position="415"/>
    </location>
</feature>
<evidence type="ECO:0000256" key="4">
    <source>
        <dbReference type="ARBA" id="ARBA00022792"/>
    </source>
</evidence>
<accession>A0A427XCW3</accession>
<gene>
    <name evidence="13" type="primary">OXA1</name>
    <name evidence="13" type="ORF">EHS24_005424</name>
</gene>
<evidence type="ECO:0000256" key="11">
    <source>
        <dbReference type="SAM" id="Phobius"/>
    </source>
</evidence>
<dbReference type="GO" id="GO:0005743">
    <property type="term" value="C:mitochondrial inner membrane"/>
    <property type="evidence" value="ECO:0007669"/>
    <property type="project" value="UniProtKB-SubCell"/>
</dbReference>
<keyword evidence="6 11" id="KW-1133">Transmembrane helix</keyword>
<comment type="subcellular location">
    <subcellularLocation>
        <location evidence="9">Membrane</location>
        <topology evidence="9">Multi-pass membrane protein</topology>
    </subcellularLocation>
    <subcellularLocation>
        <location evidence="1">Mitochondrion inner membrane</location>
        <topology evidence="1">Multi-pass membrane protein</topology>
    </subcellularLocation>
</comment>
<dbReference type="OrthoDB" id="2148490at2759"/>
<dbReference type="InterPro" id="IPR001708">
    <property type="entry name" value="YidC/ALB3/OXA1/COX18"/>
</dbReference>
<feature type="compositionally biased region" description="Basic and acidic residues" evidence="10">
    <location>
        <begin position="547"/>
        <end position="562"/>
    </location>
</feature>
<dbReference type="GO" id="GO:0032979">
    <property type="term" value="P:protein insertion into mitochondrial inner membrane from matrix"/>
    <property type="evidence" value="ECO:0007669"/>
    <property type="project" value="TreeGrafter"/>
</dbReference>
<dbReference type="NCBIfam" id="TIGR03592">
    <property type="entry name" value="yidC_oxa1_cterm"/>
    <property type="match status" value="1"/>
</dbReference>
<name>A0A427XCW3_9TREE</name>
<keyword evidence="5" id="KW-0809">Transit peptide</keyword>
<evidence type="ECO:0000256" key="8">
    <source>
        <dbReference type="ARBA" id="ARBA00023136"/>
    </source>
</evidence>
<dbReference type="STRING" id="105984.A0A427XCW3"/>
<evidence type="ECO:0000313" key="13">
    <source>
        <dbReference type="EMBL" id="RSH76676.1"/>
    </source>
</evidence>
<feature type="transmembrane region" description="Helical" evidence="11">
    <location>
        <begin position="335"/>
        <end position="357"/>
    </location>
</feature>
<evidence type="ECO:0000256" key="6">
    <source>
        <dbReference type="ARBA" id="ARBA00022989"/>
    </source>
</evidence>
<dbReference type="GO" id="GO:0032977">
    <property type="term" value="F:membrane insertase activity"/>
    <property type="evidence" value="ECO:0007669"/>
    <property type="project" value="InterPro"/>
</dbReference>
<evidence type="ECO:0000256" key="2">
    <source>
        <dbReference type="ARBA" id="ARBA00009877"/>
    </source>
</evidence>
<dbReference type="RefSeq" id="XP_028471823.1">
    <property type="nucleotide sequence ID" value="XM_028620948.1"/>
</dbReference>
<comment type="caution">
    <text evidence="13">The sequence shown here is derived from an EMBL/GenBank/DDBJ whole genome shotgun (WGS) entry which is preliminary data.</text>
</comment>
<organism evidence="13 14">
    <name type="scientific">Apiotrichum porosum</name>
    <dbReference type="NCBI Taxonomy" id="105984"/>
    <lineage>
        <taxon>Eukaryota</taxon>
        <taxon>Fungi</taxon>
        <taxon>Dikarya</taxon>
        <taxon>Basidiomycota</taxon>
        <taxon>Agaricomycotina</taxon>
        <taxon>Tremellomycetes</taxon>
        <taxon>Trichosporonales</taxon>
        <taxon>Trichosporonaceae</taxon>
        <taxon>Apiotrichum</taxon>
    </lineage>
</organism>